<proteinExistence type="predicted"/>
<dbReference type="OrthoDB" id="673526at2"/>
<comment type="caution">
    <text evidence="1">The sequence shown here is derived from an EMBL/GenBank/DDBJ whole genome shotgun (WGS) entry which is preliminary data.</text>
</comment>
<reference evidence="1 2" key="1">
    <citation type="journal article" date="2012" name="J. Bacteriol.">
        <title>Twenty-one genome sequences from Pseudomonas species and 19 genome sequences from diverse bacteria isolated from the rhizosphere and endosphere of Populus deltoides.</title>
        <authorList>
            <person name="Brown S.D."/>
            <person name="Utturkar S.M."/>
            <person name="Klingeman D.M."/>
            <person name="Johnson C.M."/>
            <person name="Martin S.L."/>
            <person name="Land M.L."/>
            <person name="Lu T.Y."/>
            <person name="Schadt C.W."/>
            <person name="Doktycz M.J."/>
            <person name="Pelletier D.A."/>
        </authorList>
    </citation>
    <scope>NUCLEOTIDE SEQUENCE [LARGE SCALE GENOMIC DNA]</scope>
    <source>
        <strain evidence="1 2">CF314</strain>
    </source>
</reference>
<keyword evidence="2" id="KW-1185">Reference proteome</keyword>
<dbReference type="AlphaFoldDB" id="J2T3X3"/>
<gene>
    <name evidence="1" type="ORF">PMI13_01869</name>
</gene>
<evidence type="ECO:0000313" key="2">
    <source>
        <dbReference type="Proteomes" id="UP000007509"/>
    </source>
</evidence>
<dbReference type="Proteomes" id="UP000007509">
    <property type="component" value="Unassembled WGS sequence"/>
</dbReference>
<sequence length="152" mass="17273">MPEAVLPIVFLISLIILKIIRKKYYFALSARIAMAVMLIFTGIAHFVYTEGMALMIPKFLPLKTEAVYLTGILEIIISIALLIPKFEKITGWLLILFFILILPVNIYAAVNHVDMKTASYEGSGAGYLLYRIPLQIFFIAWTYFSCIKFPSK</sequence>
<protein>
    <submittedName>
        <fullName evidence="1">Putative membrane protein</fullName>
    </submittedName>
</protein>
<dbReference type="PANTHER" id="PTHR36974:SF1">
    <property type="entry name" value="DOXX FAMILY MEMBRANE PROTEIN"/>
    <property type="match status" value="1"/>
</dbReference>
<name>J2T3X3_9FLAO</name>
<dbReference type="PANTHER" id="PTHR36974">
    <property type="entry name" value="MEMBRANE PROTEIN-RELATED"/>
    <property type="match status" value="1"/>
</dbReference>
<organism evidence="1 2">
    <name type="scientific">Chryseobacterium populi</name>
    <dbReference type="NCBI Taxonomy" id="1144316"/>
    <lineage>
        <taxon>Bacteria</taxon>
        <taxon>Pseudomonadati</taxon>
        <taxon>Bacteroidota</taxon>
        <taxon>Flavobacteriia</taxon>
        <taxon>Flavobacteriales</taxon>
        <taxon>Weeksellaceae</taxon>
        <taxon>Chryseobacterium group</taxon>
        <taxon>Chryseobacterium</taxon>
    </lineage>
</organism>
<accession>J2T3X3</accession>
<dbReference type="PATRIC" id="fig|1144316.3.peg.1877"/>
<evidence type="ECO:0000313" key="1">
    <source>
        <dbReference type="EMBL" id="EJL72722.1"/>
    </source>
</evidence>
<dbReference type="EMBL" id="AKJY01000030">
    <property type="protein sequence ID" value="EJL72722.1"/>
    <property type="molecule type" value="Genomic_DNA"/>
</dbReference>